<feature type="signal peptide" evidence="2">
    <location>
        <begin position="1"/>
        <end position="20"/>
    </location>
</feature>
<dbReference type="Gene3D" id="3.40.190.170">
    <property type="entry name" value="Bacterial extracellular solute-binding protein, family 7"/>
    <property type="match status" value="1"/>
</dbReference>
<dbReference type="PANTHER" id="PTHR33376:SF3">
    <property type="entry name" value="C4-DICARBOXYLATE-BINDING PROTEIN"/>
    <property type="match status" value="1"/>
</dbReference>
<accession>F0RUV7</accession>
<dbReference type="HOGENOM" id="CLU_036176_4_1_12"/>
<dbReference type="Pfam" id="PF03480">
    <property type="entry name" value="DctP"/>
    <property type="match status" value="1"/>
</dbReference>
<dbReference type="eggNOG" id="COG1638">
    <property type="taxonomic scope" value="Bacteria"/>
</dbReference>
<dbReference type="OrthoDB" id="89872at2"/>
<name>F0RUV7_SPHGB</name>
<protein>
    <submittedName>
        <fullName evidence="3">Extracellular solute-binding protein, family 7</fullName>
    </submittedName>
</protein>
<gene>
    <name evidence="3" type="ordered locus">SpiBuddy_0708</name>
</gene>
<proteinExistence type="predicted"/>
<sequence>MKKGLLMALVLVLALMPIMAQGSKEAATGDDYKLVLKMSHVFAPNEQLTKSLDIVIKNIYDRTNGAIEIQHYPQSQLAVYKDGVEQVARGAQFISVEDPSYLGDYVADFNALVGPLMYTSYDEYEYMIQTDLVKGMIKQLEEKHRIKVLALDYIFGFRSMKTNKVIKTPADLKGMKIRTPGSQLFIDTINAMGAIATPMGFAETLSAVQQGVVDGLEGTMDAYGSNGSSEVAKNMALTQHFLGTCGVYINADVFNAIPAEYQKIIQEEYSAGAKQMISEITNNYEKTKARLEAQGNKFNEVDSAAFAKTVESVYANMKGVTPNIFQIMQNELAKMPK</sequence>
<keyword evidence="4" id="KW-1185">Reference proteome</keyword>
<reference evidence="4" key="1">
    <citation type="submission" date="2011-02" db="EMBL/GenBank/DDBJ databases">
        <title>Complete sequence of Spirochaeta sp. Buddy.</title>
        <authorList>
            <person name="Lucas S."/>
            <person name="Copeland A."/>
            <person name="Lapidus A."/>
            <person name="Cheng J.-F."/>
            <person name="Goodwin L."/>
            <person name="Pitluck S."/>
            <person name="Zeytun A."/>
            <person name="Detter J.C."/>
            <person name="Han C."/>
            <person name="Tapia R."/>
            <person name="Land M."/>
            <person name="Hauser L."/>
            <person name="Kyrpides N."/>
            <person name="Ivanova N."/>
            <person name="Mikhailova N."/>
            <person name="Pagani I."/>
            <person name="Ritalahti K.M."/>
            <person name="Loeffler F.E."/>
            <person name="Woyke T."/>
        </authorList>
    </citation>
    <scope>NUCLEOTIDE SEQUENCE [LARGE SCALE GENOMIC DNA]</scope>
    <source>
        <strain evidence="4">ATCC BAA-1886 / DSM 22777 / Buddy</strain>
    </source>
</reference>
<dbReference type="NCBIfam" id="NF037995">
    <property type="entry name" value="TRAP_S1"/>
    <property type="match status" value="1"/>
</dbReference>
<dbReference type="AlphaFoldDB" id="F0RUV7"/>
<organism evidence="3 4">
    <name type="scientific">Sphaerochaeta globosa (strain ATCC BAA-1886 / DSM 22777 / Buddy)</name>
    <name type="common">Spirochaeta sp. (strain Buddy)</name>
    <dbReference type="NCBI Taxonomy" id="158189"/>
    <lineage>
        <taxon>Bacteria</taxon>
        <taxon>Pseudomonadati</taxon>
        <taxon>Spirochaetota</taxon>
        <taxon>Spirochaetia</taxon>
        <taxon>Spirochaetales</taxon>
        <taxon>Sphaerochaetaceae</taxon>
        <taxon>Sphaerochaeta</taxon>
    </lineage>
</organism>
<dbReference type="CDD" id="cd13669">
    <property type="entry name" value="PBP2_TRAP_TM0322_like"/>
    <property type="match status" value="1"/>
</dbReference>
<evidence type="ECO:0000313" key="3">
    <source>
        <dbReference type="EMBL" id="ADY12535.1"/>
    </source>
</evidence>
<dbReference type="RefSeq" id="WP_013606388.1">
    <property type="nucleotide sequence ID" value="NC_015152.1"/>
</dbReference>
<keyword evidence="1 2" id="KW-0732">Signal</keyword>
<evidence type="ECO:0000256" key="1">
    <source>
        <dbReference type="ARBA" id="ARBA00022729"/>
    </source>
</evidence>
<evidence type="ECO:0000256" key="2">
    <source>
        <dbReference type="SAM" id="SignalP"/>
    </source>
</evidence>
<evidence type="ECO:0000313" key="4">
    <source>
        <dbReference type="Proteomes" id="UP000008466"/>
    </source>
</evidence>
<dbReference type="PANTHER" id="PTHR33376">
    <property type="match status" value="1"/>
</dbReference>
<dbReference type="EMBL" id="CP002541">
    <property type="protein sequence ID" value="ADY12535.1"/>
    <property type="molecule type" value="Genomic_DNA"/>
</dbReference>
<dbReference type="InterPro" id="IPR018389">
    <property type="entry name" value="DctP_fam"/>
</dbReference>
<dbReference type="InterPro" id="IPR038404">
    <property type="entry name" value="TRAP_DctP_sf"/>
</dbReference>
<feature type="chain" id="PRO_5003259690" evidence="2">
    <location>
        <begin position="21"/>
        <end position="337"/>
    </location>
</feature>
<dbReference type="KEGG" id="sbu:SpiBuddy_0708"/>
<dbReference type="STRING" id="158189.SpiBuddy_0708"/>
<dbReference type="GO" id="GO:0055085">
    <property type="term" value="P:transmembrane transport"/>
    <property type="evidence" value="ECO:0007669"/>
    <property type="project" value="InterPro"/>
</dbReference>
<dbReference type="Proteomes" id="UP000008466">
    <property type="component" value="Chromosome"/>
</dbReference>